<keyword evidence="1" id="KW-0732">Signal</keyword>
<dbReference type="EMBL" id="JADIMS010000169">
    <property type="protein sequence ID" value="MBO8451244.1"/>
    <property type="molecule type" value="Genomic_DNA"/>
</dbReference>
<feature type="signal peptide" evidence="1">
    <location>
        <begin position="1"/>
        <end position="27"/>
    </location>
</feature>
<reference evidence="2" key="1">
    <citation type="submission" date="2020-10" db="EMBL/GenBank/DDBJ databases">
        <authorList>
            <person name="Gilroy R."/>
        </authorList>
    </citation>
    <scope>NUCLEOTIDE SEQUENCE</scope>
    <source>
        <strain evidence="2">B3-4054</strain>
    </source>
</reference>
<protein>
    <submittedName>
        <fullName evidence="2">Uncharacterized protein</fullName>
    </submittedName>
</protein>
<sequence>MPGAFRLLSAFPVLLLLFSAVSCTGNAKIGAIDFPPTYIVEEKNRFAVVTRPYAVLLDQPSEQGVTVSHCRRGDVFAVTGSRFVESGDTRMLWVSLEGGWIPRGSVSLFSGRARAENAAAALVSSPVSGD</sequence>
<organism evidence="2 3">
    <name type="scientific">Candidatus Avitreponema avistercoris</name>
    <dbReference type="NCBI Taxonomy" id="2840705"/>
    <lineage>
        <taxon>Bacteria</taxon>
        <taxon>Pseudomonadati</taxon>
        <taxon>Spirochaetota</taxon>
        <taxon>Spirochaetia</taxon>
        <taxon>Spirochaetales</taxon>
        <taxon>Candidatus Avitreponema</taxon>
    </lineage>
</organism>
<gene>
    <name evidence="2" type="ORF">IAA96_09100</name>
</gene>
<reference evidence="2" key="2">
    <citation type="journal article" date="2021" name="PeerJ">
        <title>Extensive microbial diversity within the chicken gut microbiome revealed by metagenomics and culture.</title>
        <authorList>
            <person name="Gilroy R."/>
            <person name="Ravi A."/>
            <person name="Getino M."/>
            <person name="Pursley I."/>
            <person name="Horton D.L."/>
            <person name="Alikhan N.F."/>
            <person name="Baker D."/>
            <person name="Gharbi K."/>
            <person name="Hall N."/>
            <person name="Watson M."/>
            <person name="Adriaenssens E.M."/>
            <person name="Foster-Nyarko E."/>
            <person name="Jarju S."/>
            <person name="Secka A."/>
            <person name="Antonio M."/>
            <person name="Oren A."/>
            <person name="Chaudhuri R.R."/>
            <person name="La Ragione R."/>
            <person name="Hildebrand F."/>
            <person name="Pallen M.J."/>
        </authorList>
    </citation>
    <scope>NUCLEOTIDE SEQUENCE</scope>
    <source>
        <strain evidence="2">B3-4054</strain>
    </source>
</reference>
<evidence type="ECO:0000313" key="3">
    <source>
        <dbReference type="Proteomes" id="UP000823616"/>
    </source>
</evidence>
<accession>A0A9D9HHE8</accession>
<dbReference type="PROSITE" id="PS51257">
    <property type="entry name" value="PROKAR_LIPOPROTEIN"/>
    <property type="match status" value="1"/>
</dbReference>
<dbReference type="Proteomes" id="UP000823616">
    <property type="component" value="Unassembled WGS sequence"/>
</dbReference>
<feature type="chain" id="PRO_5038628110" evidence="1">
    <location>
        <begin position="28"/>
        <end position="130"/>
    </location>
</feature>
<comment type="caution">
    <text evidence="2">The sequence shown here is derived from an EMBL/GenBank/DDBJ whole genome shotgun (WGS) entry which is preliminary data.</text>
</comment>
<proteinExistence type="predicted"/>
<dbReference type="AlphaFoldDB" id="A0A9D9HHE8"/>
<evidence type="ECO:0000313" key="2">
    <source>
        <dbReference type="EMBL" id="MBO8451244.1"/>
    </source>
</evidence>
<name>A0A9D9HHE8_9SPIR</name>
<evidence type="ECO:0000256" key="1">
    <source>
        <dbReference type="SAM" id="SignalP"/>
    </source>
</evidence>